<dbReference type="CDD" id="cd03784">
    <property type="entry name" value="GT1_Gtf-like"/>
    <property type="match status" value="1"/>
</dbReference>
<dbReference type="Proteomes" id="UP001159364">
    <property type="component" value="Linkage Group LG07"/>
</dbReference>
<comment type="pathway">
    <text evidence="1">Pigment biosynthesis; anthocyanin biosynthesis.</text>
</comment>
<evidence type="ECO:0000256" key="6">
    <source>
        <dbReference type="RuleBase" id="RU003718"/>
    </source>
</evidence>
<dbReference type="InterPro" id="IPR002213">
    <property type="entry name" value="UDP_glucos_trans"/>
</dbReference>
<proteinExistence type="inferred from homology"/>
<protein>
    <recommendedName>
        <fullName evidence="7">Glycosyltransferase</fullName>
        <ecNumber evidence="7">2.4.1.-</ecNumber>
    </recommendedName>
</protein>
<dbReference type="PANTHER" id="PTHR48048:SF20">
    <property type="entry name" value="GLYCOSYLTRANSFERASE"/>
    <property type="match status" value="1"/>
</dbReference>
<dbReference type="Gene3D" id="3.40.50.2000">
    <property type="entry name" value="Glycogen Phosphorylase B"/>
    <property type="match status" value="2"/>
</dbReference>
<evidence type="ECO:0000256" key="3">
    <source>
        <dbReference type="ARBA" id="ARBA00022676"/>
    </source>
</evidence>
<dbReference type="EC" id="2.4.1.-" evidence="7"/>
<reference evidence="8 9" key="1">
    <citation type="submission" date="2021-09" db="EMBL/GenBank/DDBJ databases">
        <title>Genomic insights and catalytic innovation underlie evolution of tropane alkaloids biosynthesis.</title>
        <authorList>
            <person name="Wang Y.-J."/>
            <person name="Tian T."/>
            <person name="Huang J.-P."/>
            <person name="Huang S.-X."/>
        </authorList>
    </citation>
    <scope>NUCLEOTIDE SEQUENCE [LARGE SCALE GENOMIC DNA]</scope>
    <source>
        <strain evidence="8">KIB-2018</strain>
        <tissue evidence="8">Leaf</tissue>
    </source>
</reference>
<dbReference type="EMBL" id="JAIWQS010000007">
    <property type="protein sequence ID" value="KAJ8759514.1"/>
    <property type="molecule type" value="Genomic_DNA"/>
</dbReference>
<keyword evidence="9" id="KW-1185">Reference proteome</keyword>
<keyword evidence="4 6" id="KW-0808">Transferase</keyword>
<dbReference type="FunFam" id="3.40.50.2000:FF:000095">
    <property type="entry name" value="Glycosyltransferase"/>
    <property type="match status" value="1"/>
</dbReference>
<comment type="caution">
    <text evidence="8">The sequence shown here is derived from an EMBL/GenBank/DDBJ whole genome shotgun (WGS) entry which is preliminary data.</text>
</comment>
<keyword evidence="3 6" id="KW-0328">Glycosyltransferase</keyword>
<name>A0AAV8SZG0_9ROSI</name>
<dbReference type="Pfam" id="PF00201">
    <property type="entry name" value="UDPGT"/>
    <property type="match status" value="1"/>
</dbReference>
<evidence type="ECO:0000256" key="7">
    <source>
        <dbReference type="RuleBase" id="RU362057"/>
    </source>
</evidence>
<gene>
    <name evidence="8" type="ORF">K2173_007131</name>
</gene>
<dbReference type="FunFam" id="3.40.50.2000:FF:000020">
    <property type="entry name" value="Glycosyltransferase"/>
    <property type="match status" value="1"/>
</dbReference>
<dbReference type="GO" id="GO:0047213">
    <property type="term" value="F:anthocyanidin 3-O-glucosyltransferase activity"/>
    <property type="evidence" value="ECO:0007669"/>
    <property type="project" value="UniProtKB-EC"/>
</dbReference>
<evidence type="ECO:0000256" key="2">
    <source>
        <dbReference type="ARBA" id="ARBA00009995"/>
    </source>
</evidence>
<dbReference type="SUPFAM" id="SSF53756">
    <property type="entry name" value="UDP-Glycosyltransferase/glycogen phosphorylase"/>
    <property type="match status" value="1"/>
</dbReference>
<comment type="catalytic activity">
    <reaction evidence="5">
        <text>an anthocyanidin + UDP-alpha-D-glucose + H(+) = an anthocyanidin 3-O-beta-D-glucoside + UDP</text>
        <dbReference type="Rhea" id="RHEA:20093"/>
        <dbReference type="ChEBI" id="CHEBI:15378"/>
        <dbReference type="ChEBI" id="CHEBI:16307"/>
        <dbReference type="ChEBI" id="CHEBI:58223"/>
        <dbReference type="ChEBI" id="CHEBI:58885"/>
        <dbReference type="ChEBI" id="CHEBI:143576"/>
        <dbReference type="EC" id="2.4.1.115"/>
    </reaction>
</comment>
<dbReference type="InterPro" id="IPR035595">
    <property type="entry name" value="UDP_glycos_trans_CS"/>
</dbReference>
<evidence type="ECO:0000256" key="4">
    <source>
        <dbReference type="ARBA" id="ARBA00022679"/>
    </source>
</evidence>
<sequence length="471" mass="52704">MQETIVLYPALGMGHVICTVELGKLIFNHYKNQFSITILLITSEVLHDPSIDLYVENISKSYPFITFRRFPYLPVDKTPTRSKAAIAFECIRNNTPNALHSLKEISAVSKVKAFVIDLFCGPALSVARELNIPTYFFFTSGAACLSSFLYLPTIHEQHHESFKDLFGVILDFPGIPPLKAIHLPEPILDRKDPAYNDFIYFCTQLPKADGIMVNSFDSLEPKALEVLSNNLCVPNGKTPPIYCIGPLIAGQTGAQHHCLSWLDKQPSKSVVFLCFGSRGTFTREQLKEIADGLERTGERFLWVVKNVPLHAKIKQTDHTTDFELDSILPEGFVERVKDRALVVKAWAPQVAVLNHDAVAAFVTHCGWNSTLEAVVAGVPMVAWPLHAEQHINRNLLVEEMKLAVGVEQRDEDGYVNAAEVERRVKEMMGSDRGRELRQRSLTMREKASQALGESGSSIKALDKLIQRLKHG</sequence>
<comment type="similarity">
    <text evidence="2 6">Belongs to the UDP-glycosyltransferase family.</text>
</comment>
<evidence type="ECO:0000256" key="1">
    <source>
        <dbReference type="ARBA" id="ARBA00004935"/>
    </source>
</evidence>
<evidence type="ECO:0000256" key="5">
    <source>
        <dbReference type="ARBA" id="ARBA00047606"/>
    </source>
</evidence>
<organism evidence="8 9">
    <name type="scientific">Erythroxylum novogranatense</name>
    <dbReference type="NCBI Taxonomy" id="1862640"/>
    <lineage>
        <taxon>Eukaryota</taxon>
        <taxon>Viridiplantae</taxon>
        <taxon>Streptophyta</taxon>
        <taxon>Embryophyta</taxon>
        <taxon>Tracheophyta</taxon>
        <taxon>Spermatophyta</taxon>
        <taxon>Magnoliopsida</taxon>
        <taxon>eudicotyledons</taxon>
        <taxon>Gunneridae</taxon>
        <taxon>Pentapetalae</taxon>
        <taxon>rosids</taxon>
        <taxon>fabids</taxon>
        <taxon>Malpighiales</taxon>
        <taxon>Erythroxylaceae</taxon>
        <taxon>Erythroxylum</taxon>
    </lineage>
</organism>
<evidence type="ECO:0000313" key="8">
    <source>
        <dbReference type="EMBL" id="KAJ8759514.1"/>
    </source>
</evidence>
<accession>A0AAV8SZG0</accession>
<dbReference type="PANTHER" id="PTHR48048">
    <property type="entry name" value="GLYCOSYLTRANSFERASE"/>
    <property type="match status" value="1"/>
</dbReference>
<dbReference type="AlphaFoldDB" id="A0AAV8SZG0"/>
<dbReference type="PROSITE" id="PS00375">
    <property type="entry name" value="UDPGT"/>
    <property type="match status" value="1"/>
</dbReference>
<evidence type="ECO:0000313" key="9">
    <source>
        <dbReference type="Proteomes" id="UP001159364"/>
    </source>
</evidence>
<dbReference type="InterPro" id="IPR050481">
    <property type="entry name" value="UDP-glycosyltransf_plant"/>
</dbReference>